<keyword evidence="3" id="KW-1185">Reference proteome</keyword>
<proteinExistence type="predicted"/>
<comment type="caution">
    <text evidence="2">The sequence shown here is derived from an EMBL/GenBank/DDBJ whole genome shotgun (WGS) entry which is preliminary data.</text>
</comment>
<organism evidence="2 3">
    <name type="scientific">Streptomyces cupreus</name>
    <dbReference type="NCBI Taxonomy" id="2759956"/>
    <lineage>
        <taxon>Bacteria</taxon>
        <taxon>Bacillati</taxon>
        <taxon>Actinomycetota</taxon>
        <taxon>Actinomycetes</taxon>
        <taxon>Kitasatosporales</taxon>
        <taxon>Streptomycetaceae</taxon>
        <taxon>Streptomyces</taxon>
    </lineage>
</organism>
<protein>
    <recommendedName>
        <fullName evidence="4">Transaldolase</fullName>
    </recommendedName>
</protein>
<dbReference type="EMBL" id="JACMSF010000003">
    <property type="protein sequence ID" value="MBC2900813.1"/>
    <property type="molecule type" value="Genomic_DNA"/>
</dbReference>
<dbReference type="Proteomes" id="UP000584670">
    <property type="component" value="Unassembled WGS sequence"/>
</dbReference>
<dbReference type="GO" id="GO:0005975">
    <property type="term" value="P:carbohydrate metabolic process"/>
    <property type="evidence" value="ECO:0007669"/>
    <property type="project" value="InterPro"/>
</dbReference>
<dbReference type="SUPFAM" id="SSF51569">
    <property type="entry name" value="Aldolase"/>
    <property type="match status" value="1"/>
</dbReference>
<evidence type="ECO:0000313" key="2">
    <source>
        <dbReference type="EMBL" id="MBC2900813.1"/>
    </source>
</evidence>
<name>A0A7X1IYF0_9ACTN</name>
<sequence length="216" mass="22354">MSVLLADTAAVPEVARLAGLGLIQGVTTNPKLMRAVTGDPLRQLAALLALDLMTVYYQPTGVEGAEPKDLEAEAVRAHDLGPDRVVIKALATADGTRLASALVRRHIPVALTGAQSAEAMAVALALGCGGVIPYYDRGLRDPRVSDTLIADLAAVRWSRPVPSITTASVKTGEQVVAAFRQGADGVSAAPAVLDALTSHPASVEAERDFLAQYGPA</sequence>
<reference evidence="2 3" key="1">
    <citation type="submission" date="2020-08" db="EMBL/GenBank/DDBJ databases">
        <title>Streptomyces sp. PSKA01 genome sequencing and assembly.</title>
        <authorList>
            <person name="Mandal S."/>
            <person name="Maiti P.K."/>
            <person name="Das P."/>
        </authorList>
    </citation>
    <scope>NUCLEOTIDE SEQUENCE [LARGE SCALE GENOMIC DNA]</scope>
    <source>
        <strain evidence="2 3">PSKA01</strain>
    </source>
</reference>
<evidence type="ECO:0000256" key="1">
    <source>
        <dbReference type="ARBA" id="ARBA00023270"/>
    </source>
</evidence>
<dbReference type="Pfam" id="PF00923">
    <property type="entry name" value="TAL_FSA"/>
    <property type="match status" value="1"/>
</dbReference>
<dbReference type="Gene3D" id="3.20.20.70">
    <property type="entry name" value="Aldolase class I"/>
    <property type="match status" value="1"/>
</dbReference>
<dbReference type="AlphaFoldDB" id="A0A7X1IYF0"/>
<evidence type="ECO:0000313" key="3">
    <source>
        <dbReference type="Proteomes" id="UP000584670"/>
    </source>
</evidence>
<keyword evidence="1" id="KW-0704">Schiff base</keyword>
<dbReference type="RefSeq" id="WP_186280719.1">
    <property type="nucleotide sequence ID" value="NZ_JACMSF010000003.1"/>
</dbReference>
<dbReference type="InterPro" id="IPR001585">
    <property type="entry name" value="TAL/FSA"/>
</dbReference>
<dbReference type="InterPro" id="IPR013785">
    <property type="entry name" value="Aldolase_TIM"/>
</dbReference>
<evidence type="ECO:0008006" key="4">
    <source>
        <dbReference type="Google" id="ProtNLM"/>
    </source>
</evidence>
<accession>A0A7X1IYF0</accession>
<gene>
    <name evidence="2" type="ORF">H4N64_04190</name>
</gene>